<dbReference type="Pfam" id="PF10706">
    <property type="entry name" value="Aminoglyc_resit"/>
    <property type="match status" value="1"/>
</dbReference>
<reference evidence="1 2" key="1">
    <citation type="journal article" date="2020" name="Biotechnol. Biofuels">
        <title>New insights from the biogas microbiome by comprehensive genome-resolved metagenomics of nearly 1600 species originating from multiple anaerobic digesters.</title>
        <authorList>
            <person name="Campanaro S."/>
            <person name="Treu L."/>
            <person name="Rodriguez-R L.M."/>
            <person name="Kovalovszki A."/>
            <person name="Ziels R.M."/>
            <person name="Maus I."/>
            <person name="Zhu X."/>
            <person name="Kougias P.G."/>
            <person name="Basile A."/>
            <person name="Luo G."/>
            <person name="Schluter A."/>
            <person name="Konstantinidis K.T."/>
            <person name="Angelidaki I."/>
        </authorList>
    </citation>
    <scope>NUCLEOTIDE SEQUENCE [LARGE SCALE GENOMIC DNA]</scope>
    <source>
        <strain evidence="1">AS27yjCOA_65</strain>
    </source>
</reference>
<evidence type="ECO:0000313" key="2">
    <source>
        <dbReference type="Proteomes" id="UP000524246"/>
    </source>
</evidence>
<dbReference type="AlphaFoldDB" id="A0A7X9FQK4"/>
<dbReference type="InterPro" id="IPR019646">
    <property type="entry name" value="Aminoglyc_AdlTrfase"/>
</dbReference>
<dbReference type="Gene3D" id="3.30.460.40">
    <property type="match status" value="1"/>
</dbReference>
<protein>
    <recommendedName>
        <fullName evidence="3">Nucleotidyltransferase family protein</fullName>
    </recommendedName>
</protein>
<organism evidence="1 2">
    <name type="scientific">SAR324 cluster bacterium</name>
    <dbReference type="NCBI Taxonomy" id="2024889"/>
    <lineage>
        <taxon>Bacteria</taxon>
        <taxon>Deltaproteobacteria</taxon>
        <taxon>SAR324 cluster</taxon>
    </lineage>
</organism>
<evidence type="ECO:0008006" key="3">
    <source>
        <dbReference type="Google" id="ProtNLM"/>
    </source>
</evidence>
<proteinExistence type="predicted"/>
<dbReference type="InterPro" id="IPR043519">
    <property type="entry name" value="NT_sf"/>
</dbReference>
<evidence type="ECO:0000313" key="1">
    <source>
        <dbReference type="EMBL" id="NMC62513.1"/>
    </source>
</evidence>
<comment type="caution">
    <text evidence="1">The sequence shown here is derived from an EMBL/GenBank/DDBJ whole genome shotgun (WGS) entry which is preliminary data.</text>
</comment>
<dbReference type="EMBL" id="JAAZON010000210">
    <property type="protein sequence ID" value="NMC62513.1"/>
    <property type="molecule type" value="Genomic_DNA"/>
</dbReference>
<name>A0A7X9FQK4_9DELT</name>
<gene>
    <name evidence="1" type="ORF">GYA55_05025</name>
</gene>
<dbReference type="Proteomes" id="UP000524246">
    <property type="component" value="Unassembled WGS sequence"/>
</dbReference>
<dbReference type="SUPFAM" id="SSF81301">
    <property type="entry name" value="Nucleotidyltransferase"/>
    <property type="match status" value="1"/>
</dbReference>
<sequence>MNSDFVDLLRLLEKWKVQYVIIGGYAVMEYTEPRATKDLDILIACNQRNAKKVFSALKEFGASLSGISESFFAKKGRFYKMGRPPSRIDIITSAEGATFSEIWRSKNMRQIGETNVPFIGIKELIKLKKAAGRMQDLIDLKNLKVAVQLEHNRRKPKKKG</sequence>
<accession>A0A7X9FQK4</accession>